<organism evidence="1 2">
    <name type="scientific">Collybiopsis luxurians FD-317 M1</name>
    <dbReference type="NCBI Taxonomy" id="944289"/>
    <lineage>
        <taxon>Eukaryota</taxon>
        <taxon>Fungi</taxon>
        <taxon>Dikarya</taxon>
        <taxon>Basidiomycota</taxon>
        <taxon>Agaricomycotina</taxon>
        <taxon>Agaricomycetes</taxon>
        <taxon>Agaricomycetidae</taxon>
        <taxon>Agaricales</taxon>
        <taxon>Marasmiineae</taxon>
        <taxon>Omphalotaceae</taxon>
        <taxon>Collybiopsis</taxon>
        <taxon>Collybiopsis luxurians</taxon>
    </lineage>
</organism>
<protein>
    <submittedName>
        <fullName evidence="1">Uncharacterized protein</fullName>
    </submittedName>
</protein>
<sequence>MHAPHRALGSQRNRRHGLQENSYNETHQFLGDLARDGERIATVALQCLDLSKSLGLVIATEPWLLASTSLRYPSVAILPMEAAITAHFCLAALKEFASERKIIFFHGISFELEFDSEKLREVLEETFDFLETLKNDRLNAENPDDLDTEAEYFLGKLEEILKFNLPINSKAIQILFSEPRI</sequence>
<dbReference type="HOGENOM" id="CLU_097769_0_0_1"/>
<accession>A0A0D0C1R8</accession>
<gene>
    <name evidence="1" type="ORF">GYMLUDRAFT_62113</name>
</gene>
<evidence type="ECO:0000313" key="2">
    <source>
        <dbReference type="Proteomes" id="UP000053593"/>
    </source>
</evidence>
<name>A0A0D0C1R8_9AGAR</name>
<proteinExistence type="predicted"/>
<evidence type="ECO:0000313" key="1">
    <source>
        <dbReference type="EMBL" id="KIK56269.1"/>
    </source>
</evidence>
<dbReference type="EMBL" id="KN834799">
    <property type="protein sequence ID" value="KIK56269.1"/>
    <property type="molecule type" value="Genomic_DNA"/>
</dbReference>
<reference evidence="1 2" key="1">
    <citation type="submission" date="2014-04" db="EMBL/GenBank/DDBJ databases">
        <title>Evolutionary Origins and Diversification of the Mycorrhizal Mutualists.</title>
        <authorList>
            <consortium name="DOE Joint Genome Institute"/>
            <consortium name="Mycorrhizal Genomics Consortium"/>
            <person name="Kohler A."/>
            <person name="Kuo A."/>
            <person name="Nagy L.G."/>
            <person name="Floudas D."/>
            <person name="Copeland A."/>
            <person name="Barry K.W."/>
            <person name="Cichocki N."/>
            <person name="Veneault-Fourrey C."/>
            <person name="LaButti K."/>
            <person name="Lindquist E.A."/>
            <person name="Lipzen A."/>
            <person name="Lundell T."/>
            <person name="Morin E."/>
            <person name="Murat C."/>
            <person name="Riley R."/>
            <person name="Ohm R."/>
            <person name="Sun H."/>
            <person name="Tunlid A."/>
            <person name="Henrissat B."/>
            <person name="Grigoriev I.V."/>
            <person name="Hibbett D.S."/>
            <person name="Martin F."/>
        </authorList>
    </citation>
    <scope>NUCLEOTIDE SEQUENCE [LARGE SCALE GENOMIC DNA]</scope>
    <source>
        <strain evidence="1 2">FD-317 M1</strain>
    </source>
</reference>
<keyword evidence="2" id="KW-1185">Reference proteome</keyword>
<dbReference type="Proteomes" id="UP000053593">
    <property type="component" value="Unassembled WGS sequence"/>
</dbReference>
<dbReference type="AlphaFoldDB" id="A0A0D0C1R8"/>